<organism evidence="2 3">
    <name type="scientific">Natrialba asiatica (strain ATCC 700177 / DSM 12278 / JCM 9576 / FERM P-10747 / NBRC 102637 / 172P1)</name>
    <dbReference type="NCBI Taxonomy" id="29540"/>
    <lineage>
        <taxon>Archaea</taxon>
        <taxon>Methanobacteriati</taxon>
        <taxon>Methanobacteriota</taxon>
        <taxon>Stenosarchaea group</taxon>
        <taxon>Halobacteria</taxon>
        <taxon>Halobacteriales</taxon>
        <taxon>Natrialbaceae</taxon>
        <taxon>Natrialba</taxon>
    </lineage>
</organism>
<protein>
    <submittedName>
        <fullName evidence="2">Uncharacterized protein</fullName>
    </submittedName>
</protein>
<dbReference type="Proteomes" id="UP000011554">
    <property type="component" value="Unassembled WGS sequence"/>
</dbReference>
<evidence type="ECO:0000313" key="3">
    <source>
        <dbReference type="Proteomes" id="UP000011554"/>
    </source>
</evidence>
<feature type="compositionally biased region" description="Polar residues" evidence="1">
    <location>
        <begin position="1"/>
        <end position="10"/>
    </location>
</feature>
<accession>M0AUS5</accession>
<evidence type="ECO:0000313" key="2">
    <source>
        <dbReference type="EMBL" id="ELZ02456.1"/>
    </source>
</evidence>
<evidence type="ECO:0000256" key="1">
    <source>
        <dbReference type="SAM" id="MobiDB-lite"/>
    </source>
</evidence>
<feature type="compositionally biased region" description="Basic and acidic residues" evidence="1">
    <location>
        <begin position="11"/>
        <end position="22"/>
    </location>
</feature>
<sequence length="77" mass="8982">MTTASSSTIRTKVEDERDREKAAPTSNAPDRRACHWFEIRITAAGEFGVWLNADWWGRVRSRRRIRRLLRGRTGELP</sequence>
<keyword evidence="3" id="KW-1185">Reference proteome</keyword>
<dbReference type="EMBL" id="AOIO01000021">
    <property type="protein sequence ID" value="ELZ02456.1"/>
    <property type="molecule type" value="Genomic_DNA"/>
</dbReference>
<reference evidence="2 3" key="1">
    <citation type="journal article" date="2014" name="PLoS Genet.">
        <title>Phylogenetically driven sequencing of extremely halophilic archaea reveals strategies for static and dynamic osmo-response.</title>
        <authorList>
            <person name="Becker E.A."/>
            <person name="Seitzer P.M."/>
            <person name="Tritt A."/>
            <person name="Larsen D."/>
            <person name="Krusor M."/>
            <person name="Yao A.I."/>
            <person name="Wu D."/>
            <person name="Madern D."/>
            <person name="Eisen J.A."/>
            <person name="Darling A.E."/>
            <person name="Facciotti M.T."/>
        </authorList>
    </citation>
    <scope>NUCLEOTIDE SEQUENCE [LARGE SCALE GENOMIC DNA]</scope>
    <source>
        <strain evidence="2 3">DSM 12278</strain>
    </source>
</reference>
<name>M0AUS5_NATA1</name>
<dbReference type="AlphaFoldDB" id="M0AUS5"/>
<comment type="caution">
    <text evidence="2">The sequence shown here is derived from an EMBL/GenBank/DDBJ whole genome shotgun (WGS) entry which is preliminary data.</text>
</comment>
<proteinExistence type="predicted"/>
<gene>
    <name evidence="2" type="ORF">C481_07296</name>
</gene>
<feature type="region of interest" description="Disordered" evidence="1">
    <location>
        <begin position="1"/>
        <end position="29"/>
    </location>
</feature>